<gene>
    <name evidence="2" type="ORF">BCIN_14g05260</name>
</gene>
<evidence type="ECO:0000259" key="1">
    <source>
        <dbReference type="Pfam" id="PF20150"/>
    </source>
</evidence>
<reference evidence="2 3" key="2">
    <citation type="journal article" date="2012" name="Eukaryot. Cell">
        <title>Genome update of Botrytis cinerea strains B05.10 and T4.</title>
        <authorList>
            <person name="Staats M."/>
            <person name="van Kan J.A."/>
        </authorList>
    </citation>
    <scope>NUCLEOTIDE SEQUENCE [LARGE SCALE GENOMIC DNA]</scope>
    <source>
        <strain evidence="2 3">B05.10</strain>
    </source>
</reference>
<sequence length="322" mass="36758">MFSSSSGSKSFTRFPELPLELQRLVWKFASFERRHVPVAVKNQYSLSRQVTGENKSKQLVRFRSDTPIPTLFSVCRESRLESKKHYKKALVAEHDFLFFSIGLIPRFYINAVSDVICPVGDVFGHTTIILIAAMHKAQCQNIALDQSQWGELVDDFEGPSNVNQWMCSTVRPPHSLKSITFYRGAGYGTPYKDGSRGFPHNIASVDWNTTLKKDKCTLGFMITDLHRAITRYRDLIPKLVQDRHNIEQGLMPPPTHPLLTRLPIFHDLSTKVLEEWTPPKMSLLMHGVPDSLSCILTSKNPFESWHCGVRRCPDCTSDMYMP</sequence>
<reference evidence="2 3" key="1">
    <citation type="journal article" date="2011" name="PLoS Genet.">
        <title>Genomic analysis of the necrotrophic fungal pathogens Sclerotinia sclerotiorum and Botrytis cinerea.</title>
        <authorList>
            <person name="Amselem J."/>
            <person name="Cuomo C.A."/>
            <person name="van Kan J.A."/>
            <person name="Viaud M."/>
            <person name="Benito E.P."/>
            <person name="Couloux A."/>
            <person name="Coutinho P.M."/>
            <person name="de Vries R.P."/>
            <person name="Dyer P.S."/>
            <person name="Fillinger S."/>
            <person name="Fournier E."/>
            <person name="Gout L."/>
            <person name="Hahn M."/>
            <person name="Kohn L."/>
            <person name="Lapalu N."/>
            <person name="Plummer K.M."/>
            <person name="Pradier J.M."/>
            <person name="Quevillon E."/>
            <person name="Sharon A."/>
            <person name="Simon A."/>
            <person name="ten Have A."/>
            <person name="Tudzynski B."/>
            <person name="Tudzynski P."/>
            <person name="Wincker P."/>
            <person name="Andrew M."/>
            <person name="Anthouard V."/>
            <person name="Beever R.E."/>
            <person name="Beffa R."/>
            <person name="Benoit I."/>
            <person name="Bouzid O."/>
            <person name="Brault B."/>
            <person name="Chen Z."/>
            <person name="Choquer M."/>
            <person name="Collemare J."/>
            <person name="Cotton P."/>
            <person name="Danchin E.G."/>
            <person name="Da Silva C."/>
            <person name="Gautier A."/>
            <person name="Giraud C."/>
            <person name="Giraud T."/>
            <person name="Gonzalez C."/>
            <person name="Grossetete S."/>
            <person name="Guldener U."/>
            <person name="Henrissat B."/>
            <person name="Howlett B.J."/>
            <person name="Kodira C."/>
            <person name="Kretschmer M."/>
            <person name="Lappartient A."/>
            <person name="Leroch M."/>
            <person name="Levis C."/>
            <person name="Mauceli E."/>
            <person name="Neuveglise C."/>
            <person name="Oeser B."/>
            <person name="Pearson M."/>
            <person name="Poulain J."/>
            <person name="Poussereau N."/>
            <person name="Quesneville H."/>
            <person name="Rascle C."/>
            <person name="Schumacher J."/>
            <person name="Segurens B."/>
            <person name="Sexton A."/>
            <person name="Silva E."/>
            <person name="Sirven C."/>
            <person name="Soanes D.M."/>
            <person name="Talbot N.J."/>
            <person name="Templeton M."/>
            <person name="Yandava C."/>
            <person name="Yarden O."/>
            <person name="Zeng Q."/>
            <person name="Rollins J.A."/>
            <person name="Lebrun M.H."/>
            <person name="Dickman M."/>
        </authorList>
    </citation>
    <scope>NUCLEOTIDE SEQUENCE [LARGE SCALE GENOMIC DNA]</scope>
    <source>
        <strain evidence="2 3">B05.10</strain>
    </source>
</reference>
<evidence type="ECO:0000313" key="2">
    <source>
        <dbReference type="EMBL" id="ATZ57381.1"/>
    </source>
</evidence>
<dbReference type="PANTHER" id="PTHR35910:SF6">
    <property type="entry name" value="2EXR DOMAIN-CONTAINING PROTEIN"/>
    <property type="match status" value="1"/>
</dbReference>
<proteinExistence type="predicted"/>
<feature type="domain" description="2EXR" evidence="1">
    <location>
        <begin position="11"/>
        <end position="116"/>
    </location>
</feature>
<dbReference type="InterPro" id="IPR045518">
    <property type="entry name" value="2EXR"/>
</dbReference>
<dbReference type="GeneID" id="36394878"/>
<name>A0A384K3M5_BOTFB</name>
<dbReference type="Proteomes" id="UP000001798">
    <property type="component" value="Chromosome 14"/>
</dbReference>
<dbReference type="VEuPathDB" id="FungiDB:Bcin14g05260"/>
<dbReference type="OrthoDB" id="3546385at2759"/>
<keyword evidence="3" id="KW-1185">Reference proteome</keyword>
<reference evidence="2 3" key="3">
    <citation type="journal article" date="2017" name="Mol. Plant Pathol.">
        <title>A gapless genome sequence of the fungus Botrytis cinerea.</title>
        <authorList>
            <person name="Van Kan J.A."/>
            <person name="Stassen J.H."/>
            <person name="Mosbach A."/>
            <person name="Van Der Lee T.A."/>
            <person name="Faino L."/>
            <person name="Farmer A.D."/>
            <person name="Papasotiriou D.G."/>
            <person name="Zhou S."/>
            <person name="Seidl M.F."/>
            <person name="Cottam E."/>
            <person name="Edel D."/>
            <person name="Hahn M."/>
            <person name="Schwartz D.C."/>
            <person name="Dietrich R.A."/>
            <person name="Widdison S."/>
            <person name="Scalliet G."/>
        </authorList>
    </citation>
    <scope>NUCLEOTIDE SEQUENCE [LARGE SCALE GENOMIC DNA]</scope>
    <source>
        <strain evidence="2 3">B05.10</strain>
    </source>
</reference>
<dbReference type="EMBL" id="CP009818">
    <property type="protein sequence ID" value="ATZ57381.1"/>
    <property type="molecule type" value="Genomic_DNA"/>
</dbReference>
<protein>
    <recommendedName>
        <fullName evidence="1">2EXR domain-containing protein</fullName>
    </recommendedName>
</protein>
<accession>A0A384K3M5</accession>
<organism evidence="2 3">
    <name type="scientific">Botryotinia fuckeliana (strain B05.10)</name>
    <name type="common">Noble rot fungus</name>
    <name type="synonym">Botrytis cinerea</name>
    <dbReference type="NCBI Taxonomy" id="332648"/>
    <lineage>
        <taxon>Eukaryota</taxon>
        <taxon>Fungi</taxon>
        <taxon>Dikarya</taxon>
        <taxon>Ascomycota</taxon>
        <taxon>Pezizomycotina</taxon>
        <taxon>Leotiomycetes</taxon>
        <taxon>Helotiales</taxon>
        <taxon>Sclerotiniaceae</taxon>
        <taxon>Botrytis</taxon>
    </lineage>
</organism>
<dbReference type="AlphaFoldDB" id="A0A384K3M5"/>
<dbReference type="RefSeq" id="XP_024553114.1">
    <property type="nucleotide sequence ID" value="XM_024697299.1"/>
</dbReference>
<evidence type="ECO:0000313" key="3">
    <source>
        <dbReference type="Proteomes" id="UP000001798"/>
    </source>
</evidence>
<dbReference type="Pfam" id="PF20150">
    <property type="entry name" value="2EXR"/>
    <property type="match status" value="1"/>
</dbReference>
<dbReference type="KEGG" id="bfu:BCIN_14g05260"/>
<dbReference type="PANTHER" id="PTHR35910">
    <property type="entry name" value="2EXR DOMAIN-CONTAINING PROTEIN"/>
    <property type="match status" value="1"/>
</dbReference>